<feature type="domain" description="GSCFA" evidence="1">
    <location>
        <begin position="23"/>
        <end position="254"/>
    </location>
</feature>
<name>A0A1Y6CAU5_9BACT</name>
<gene>
    <name evidence="2" type="ORF">SAMN06296036_11728</name>
</gene>
<dbReference type="STRING" id="1513793.SAMN06296036_11728"/>
<dbReference type="RefSeq" id="WP_132322166.1">
    <property type="nucleotide sequence ID" value="NZ_FWZT01000017.1"/>
</dbReference>
<sequence length="325" mass="38045">MNNLRTELVPKIKVTHWDHSKSFFSMGSCFAQEIGQRLKRFKFNCQLSPLGIVFNPISMIQQIEGCLEGQVFNELHCVLRDELYYQLDVHSDIYSLSQEKLNSLLTDAQNAMEKHFLASEVILLTWGTAFAYRYKETGAVIANCHKQEPNLFEKILLEPDSIVARFENLFAQFPEKQFILTVSPIRHVKDTLELNGVSKAILRLASHRLSESLANVHYFPSYEILIDDLRDYRFYEDDMLHPSRLAIDYIWQRFTESCISTPTLELCERWDKVLRSLEHRPTNAQSQQYRNFLLKLKKQILTFIDFDTHPEIKKIDRVLAMIPPP</sequence>
<dbReference type="EMBL" id="FWZT01000017">
    <property type="protein sequence ID" value="SMF54628.1"/>
    <property type="molecule type" value="Genomic_DNA"/>
</dbReference>
<reference evidence="3" key="1">
    <citation type="submission" date="2017-04" db="EMBL/GenBank/DDBJ databases">
        <authorList>
            <person name="Varghese N."/>
            <person name="Submissions S."/>
        </authorList>
    </citation>
    <scope>NUCLEOTIDE SEQUENCE [LARGE SCALE GENOMIC DNA]</scope>
    <source>
        <strain evidence="3">RKEM611</strain>
    </source>
</reference>
<dbReference type="OrthoDB" id="369216at2"/>
<dbReference type="InterPro" id="IPR014982">
    <property type="entry name" value="GSCFA"/>
</dbReference>
<organism evidence="2 3">
    <name type="scientific">Pseudobacteriovorax antillogorgiicola</name>
    <dbReference type="NCBI Taxonomy" id="1513793"/>
    <lineage>
        <taxon>Bacteria</taxon>
        <taxon>Pseudomonadati</taxon>
        <taxon>Bdellovibrionota</taxon>
        <taxon>Oligoflexia</taxon>
        <taxon>Oligoflexales</taxon>
        <taxon>Pseudobacteriovoracaceae</taxon>
        <taxon>Pseudobacteriovorax</taxon>
    </lineage>
</organism>
<dbReference type="Pfam" id="PF08885">
    <property type="entry name" value="GSCFA"/>
    <property type="match status" value="1"/>
</dbReference>
<evidence type="ECO:0000313" key="3">
    <source>
        <dbReference type="Proteomes" id="UP000192907"/>
    </source>
</evidence>
<evidence type="ECO:0000259" key="1">
    <source>
        <dbReference type="Pfam" id="PF08885"/>
    </source>
</evidence>
<keyword evidence="3" id="KW-1185">Reference proteome</keyword>
<protein>
    <submittedName>
        <fullName evidence="2">GSCFA family protein</fullName>
    </submittedName>
</protein>
<dbReference type="AlphaFoldDB" id="A0A1Y6CAU5"/>
<proteinExistence type="predicted"/>
<dbReference type="Proteomes" id="UP000192907">
    <property type="component" value="Unassembled WGS sequence"/>
</dbReference>
<evidence type="ECO:0000313" key="2">
    <source>
        <dbReference type="EMBL" id="SMF54628.1"/>
    </source>
</evidence>
<accession>A0A1Y6CAU5</accession>